<name>A0A1G9SK75_9FLAO</name>
<dbReference type="PANTHER" id="PTHR34580">
    <property type="match status" value="1"/>
</dbReference>
<evidence type="ECO:0000259" key="2">
    <source>
        <dbReference type="Pfam" id="PF25583"/>
    </source>
</evidence>
<dbReference type="PROSITE" id="PS52050">
    <property type="entry name" value="WYL"/>
    <property type="match status" value="1"/>
</dbReference>
<reference evidence="4" key="1">
    <citation type="submission" date="2016-10" db="EMBL/GenBank/DDBJ databases">
        <authorList>
            <person name="Varghese N."/>
            <person name="Submissions S."/>
        </authorList>
    </citation>
    <scope>NUCLEOTIDE SEQUENCE [LARGE SCALE GENOMIC DNA]</scope>
    <source>
        <strain evidence="4">DSM 19886</strain>
    </source>
</reference>
<accession>A0A1G9SK75</accession>
<dbReference type="EMBL" id="FNGV01000008">
    <property type="protein sequence ID" value="SDM35819.1"/>
    <property type="molecule type" value="Genomic_DNA"/>
</dbReference>
<gene>
    <name evidence="3" type="ORF">SAMN04488514_1082</name>
</gene>
<dbReference type="AlphaFoldDB" id="A0A1G9SK75"/>
<keyword evidence="4" id="KW-1185">Reference proteome</keyword>
<dbReference type="OrthoDB" id="43316at2"/>
<evidence type="ECO:0000313" key="4">
    <source>
        <dbReference type="Proteomes" id="UP000199440"/>
    </source>
</evidence>
<proteinExistence type="predicted"/>
<evidence type="ECO:0000259" key="1">
    <source>
        <dbReference type="Pfam" id="PF13280"/>
    </source>
</evidence>
<dbReference type="InterPro" id="IPR051534">
    <property type="entry name" value="CBASS_pafABC_assoc_protein"/>
</dbReference>
<dbReference type="Pfam" id="PF25583">
    <property type="entry name" value="WCX"/>
    <property type="match status" value="1"/>
</dbReference>
<feature type="domain" description="WCX" evidence="2">
    <location>
        <begin position="264"/>
        <end position="330"/>
    </location>
</feature>
<sequence>MAITKNVLIRYHALDRCFSNPGKNYDLSALLEECNTDLYEYNPNSDGIQRRQLYDDIKFMESSQGWSIDLEKTKIGRNVYYRYADPKFSIKKEPINELEAEQIKSAMLVLTRFKGLPQFEWINELLPKLDQTFKLSNQSQEIMSFESNEFLEGLEYISPLFNAMLYKQCLSITYRSFKSDEDTMLTFFPYHLKQYNNRWFLFGKGGDYDNLTNLALDRIIQIKNSNLPFIENTEIDFNEYFEDIIGVSKSIGVKESKIILHAVPDLAPYIKTKPLHGSQQKITDNDQGFTFSIKVIPNYELEKLVLSFGEQLKLLEPEELRIKLKARLQNSLNNFN</sequence>
<evidence type="ECO:0000313" key="3">
    <source>
        <dbReference type="EMBL" id="SDM35819.1"/>
    </source>
</evidence>
<protein>
    <submittedName>
        <fullName evidence="3">Predicted DNA-binding transcriptional regulator YafY, contains an HTH and WYL domains</fullName>
    </submittedName>
</protein>
<feature type="domain" description="WYL" evidence="1">
    <location>
        <begin position="156"/>
        <end position="223"/>
    </location>
</feature>
<dbReference type="RefSeq" id="WP_089891216.1">
    <property type="nucleotide sequence ID" value="NZ_FNGV01000008.1"/>
</dbReference>
<dbReference type="GO" id="GO:0003677">
    <property type="term" value="F:DNA binding"/>
    <property type="evidence" value="ECO:0007669"/>
    <property type="project" value="UniProtKB-KW"/>
</dbReference>
<dbReference type="Pfam" id="PF13280">
    <property type="entry name" value="WYL"/>
    <property type="match status" value="1"/>
</dbReference>
<dbReference type="STRING" id="192904.SAMN04488514_1082"/>
<organism evidence="3 4">
    <name type="scientific">Kriegella aquimaris</name>
    <dbReference type="NCBI Taxonomy" id="192904"/>
    <lineage>
        <taxon>Bacteria</taxon>
        <taxon>Pseudomonadati</taxon>
        <taxon>Bacteroidota</taxon>
        <taxon>Flavobacteriia</taxon>
        <taxon>Flavobacteriales</taxon>
        <taxon>Flavobacteriaceae</taxon>
        <taxon>Kriegella</taxon>
    </lineage>
</organism>
<dbReference type="InterPro" id="IPR057727">
    <property type="entry name" value="WCX_dom"/>
</dbReference>
<dbReference type="PANTHER" id="PTHR34580:SF9">
    <property type="entry name" value="SLL5097 PROTEIN"/>
    <property type="match status" value="1"/>
</dbReference>
<keyword evidence="3" id="KW-0238">DNA-binding</keyword>
<dbReference type="Proteomes" id="UP000199440">
    <property type="component" value="Unassembled WGS sequence"/>
</dbReference>
<dbReference type="InterPro" id="IPR026881">
    <property type="entry name" value="WYL_dom"/>
</dbReference>